<keyword evidence="1" id="KW-0812">Transmembrane</keyword>
<organism evidence="2 3">
    <name type="scientific">Flavobacterium jumunjinense</name>
    <dbReference type="NCBI Taxonomy" id="998845"/>
    <lineage>
        <taxon>Bacteria</taxon>
        <taxon>Pseudomonadati</taxon>
        <taxon>Bacteroidota</taxon>
        <taxon>Flavobacteriia</taxon>
        <taxon>Flavobacteriales</taxon>
        <taxon>Flavobacteriaceae</taxon>
        <taxon>Flavobacterium</taxon>
    </lineage>
</organism>
<feature type="transmembrane region" description="Helical" evidence="1">
    <location>
        <begin position="61"/>
        <end position="78"/>
    </location>
</feature>
<gene>
    <name evidence="2" type="ORF">ACFFVF_09775</name>
</gene>
<dbReference type="RefSeq" id="WP_236456767.1">
    <property type="nucleotide sequence ID" value="NZ_CBCSGE010000018.1"/>
</dbReference>
<comment type="caution">
    <text evidence="2">The sequence shown here is derived from an EMBL/GenBank/DDBJ whole genome shotgun (WGS) entry which is preliminary data.</text>
</comment>
<dbReference type="Proteomes" id="UP001589607">
    <property type="component" value="Unassembled WGS sequence"/>
</dbReference>
<proteinExistence type="predicted"/>
<name>A0ABV5GN42_9FLAO</name>
<evidence type="ECO:0000313" key="3">
    <source>
        <dbReference type="Proteomes" id="UP001589607"/>
    </source>
</evidence>
<feature type="transmembrane region" description="Helical" evidence="1">
    <location>
        <begin position="111"/>
        <end position="129"/>
    </location>
</feature>
<keyword evidence="1" id="KW-0472">Membrane</keyword>
<reference evidence="2 3" key="1">
    <citation type="submission" date="2024-09" db="EMBL/GenBank/DDBJ databases">
        <authorList>
            <person name="Sun Q."/>
            <person name="Mori K."/>
        </authorList>
    </citation>
    <scope>NUCLEOTIDE SEQUENCE [LARGE SCALE GENOMIC DNA]</scope>
    <source>
        <strain evidence="2 3">CECT 7955</strain>
    </source>
</reference>
<evidence type="ECO:0008006" key="4">
    <source>
        <dbReference type="Google" id="ProtNLM"/>
    </source>
</evidence>
<accession>A0ABV5GN42</accession>
<sequence>MENHHCPSCKNNTPISYDLCSFCKFPFNGTENEKSLHIGKFISAKNILDKSKENIQNSKKVLFMIVAFNILGVVISVMKNQYDFFGILISTIITLTMLFCALYLHKKPMILTIIPLSLILLIYTINFIFSRETFFSGNHFQNNNPFCFNL</sequence>
<keyword evidence="3" id="KW-1185">Reference proteome</keyword>
<protein>
    <recommendedName>
        <fullName evidence="4">Small CPxCG-related zinc finger protein</fullName>
    </recommendedName>
</protein>
<evidence type="ECO:0000313" key="2">
    <source>
        <dbReference type="EMBL" id="MFB9096804.1"/>
    </source>
</evidence>
<feature type="transmembrane region" description="Helical" evidence="1">
    <location>
        <begin position="84"/>
        <end position="104"/>
    </location>
</feature>
<keyword evidence="1" id="KW-1133">Transmembrane helix</keyword>
<evidence type="ECO:0000256" key="1">
    <source>
        <dbReference type="SAM" id="Phobius"/>
    </source>
</evidence>
<dbReference type="EMBL" id="JBHMEY010000020">
    <property type="protein sequence ID" value="MFB9096804.1"/>
    <property type="molecule type" value="Genomic_DNA"/>
</dbReference>